<keyword evidence="5" id="KW-1185">Reference proteome</keyword>
<dbReference type="SUPFAM" id="SSF46689">
    <property type="entry name" value="Homeodomain-like"/>
    <property type="match status" value="1"/>
</dbReference>
<dbReference type="PROSITE" id="PS50977">
    <property type="entry name" value="HTH_TETR_2"/>
    <property type="match status" value="1"/>
</dbReference>
<dbReference type="PRINTS" id="PR00455">
    <property type="entry name" value="HTHTETR"/>
</dbReference>
<dbReference type="OrthoDB" id="135877at2157"/>
<dbReference type="InterPro" id="IPR009057">
    <property type="entry name" value="Homeodomain-like_sf"/>
</dbReference>
<reference evidence="4 5" key="1">
    <citation type="submission" date="2014-01" db="EMBL/GenBank/DDBJ databases">
        <authorList>
            <consortium name="DOE Joint Genome Institute"/>
            <person name="Anderson I."/>
            <person name="Huntemann M."/>
            <person name="Han J."/>
            <person name="Chen A."/>
            <person name="Kyrpides N."/>
            <person name="Mavromatis K."/>
            <person name="Markowitz V."/>
            <person name="Palaniappan K."/>
            <person name="Ivanova N."/>
            <person name="Schaumberg A."/>
            <person name="Pati A."/>
            <person name="Liolios K."/>
            <person name="Nordberg H.P."/>
            <person name="Cantor M.N."/>
            <person name="Hua S.X."/>
            <person name="Woyke T."/>
        </authorList>
    </citation>
    <scope>NUCLEOTIDE SEQUENCE [LARGE SCALE GENOMIC DNA]</scope>
    <source>
        <strain evidence="4 5">XH-48</strain>
    </source>
</reference>
<dbReference type="GeneID" id="25145406"/>
<dbReference type="InterPro" id="IPR001647">
    <property type="entry name" value="HTH_TetR"/>
</dbReference>
<dbReference type="Pfam" id="PF00440">
    <property type="entry name" value="TetR_N"/>
    <property type="match status" value="1"/>
</dbReference>
<dbReference type="STRING" id="797299.HALLA_13260"/>
<gene>
    <name evidence="4" type="ORF">HALLA_13260</name>
</gene>
<dbReference type="EMBL" id="CP007055">
    <property type="protein sequence ID" value="AHG01016.1"/>
    <property type="molecule type" value="Genomic_DNA"/>
</dbReference>
<name>W0JQL0_9EURY</name>
<accession>W0JQL0</accession>
<proteinExistence type="predicted"/>
<feature type="DNA-binding region" description="H-T-H motif" evidence="2">
    <location>
        <begin position="26"/>
        <end position="45"/>
    </location>
</feature>
<keyword evidence="1 2" id="KW-0238">DNA-binding</keyword>
<evidence type="ECO:0000256" key="2">
    <source>
        <dbReference type="PROSITE-ProRule" id="PRU00335"/>
    </source>
</evidence>
<dbReference type="Proteomes" id="UP000019024">
    <property type="component" value="Chromosome"/>
</dbReference>
<dbReference type="AlphaFoldDB" id="W0JQL0"/>
<dbReference type="Gene3D" id="1.10.357.10">
    <property type="entry name" value="Tetracycline Repressor, domain 2"/>
    <property type="match status" value="1"/>
</dbReference>
<protein>
    <recommendedName>
        <fullName evidence="3">HTH tetR-type domain-containing protein</fullName>
    </recommendedName>
</protein>
<feature type="domain" description="HTH tetR-type" evidence="3">
    <location>
        <begin position="3"/>
        <end position="63"/>
    </location>
</feature>
<evidence type="ECO:0000313" key="4">
    <source>
        <dbReference type="EMBL" id="AHG01016.1"/>
    </source>
</evidence>
<evidence type="ECO:0000313" key="5">
    <source>
        <dbReference type="Proteomes" id="UP000019024"/>
    </source>
</evidence>
<evidence type="ECO:0000259" key="3">
    <source>
        <dbReference type="PROSITE" id="PS50977"/>
    </source>
</evidence>
<evidence type="ECO:0000256" key="1">
    <source>
        <dbReference type="ARBA" id="ARBA00023125"/>
    </source>
</evidence>
<dbReference type="eggNOG" id="arCOG02646">
    <property type="taxonomic scope" value="Archaea"/>
</dbReference>
<dbReference type="GO" id="GO:0003677">
    <property type="term" value="F:DNA binding"/>
    <property type="evidence" value="ECO:0007669"/>
    <property type="project" value="UniProtKB-UniRule"/>
</dbReference>
<dbReference type="KEGG" id="hlr:HALLA_13260"/>
<sequence>MADEPATEILEATYRVLCECGYTDLILQDIAAKAGPSKWSIHHHDDSKDQLFVAFLDELPERFTSRAVPLDFTIQ</sequence>
<organism evidence="4 5">
    <name type="scientific">Halostagnicola larsenii XH-48</name>
    <dbReference type="NCBI Taxonomy" id="797299"/>
    <lineage>
        <taxon>Archaea</taxon>
        <taxon>Methanobacteriati</taxon>
        <taxon>Methanobacteriota</taxon>
        <taxon>Stenosarchaea group</taxon>
        <taxon>Halobacteria</taxon>
        <taxon>Halobacteriales</taxon>
        <taxon>Natrialbaceae</taxon>
        <taxon>Halostagnicola</taxon>
    </lineage>
</organism>
<dbReference type="HOGENOM" id="CLU_2662202_0_0_2"/>
<dbReference type="RefSeq" id="WP_049952853.1">
    <property type="nucleotide sequence ID" value="NZ_CP007055.1"/>
</dbReference>